<evidence type="ECO:0000313" key="1">
    <source>
        <dbReference type="EMBL" id="TWU59869.1"/>
    </source>
</evidence>
<accession>A0A5C6FIJ5</accession>
<keyword evidence="2" id="KW-1185">Reference proteome</keyword>
<dbReference type="AlphaFoldDB" id="A0A5C6FIJ5"/>
<dbReference type="Proteomes" id="UP000318288">
    <property type="component" value="Unassembled WGS sequence"/>
</dbReference>
<gene>
    <name evidence="1" type="ORF">Poly51_01420</name>
</gene>
<comment type="caution">
    <text evidence="1">The sequence shown here is derived from an EMBL/GenBank/DDBJ whole genome shotgun (WGS) entry which is preliminary data.</text>
</comment>
<proteinExistence type="predicted"/>
<name>A0A5C6FIJ5_9BACT</name>
<organism evidence="1 2">
    <name type="scientific">Rubripirellula tenax</name>
    <dbReference type="NCBI Taxonomy" id="2528015"/>
    <lineage>
        <taxon>Bacteria</taxon>
        <taxon>Pseudomonadati</taxon>
        <taxon>Planctomycetota</taxon>
        <taxon>Planctomycetia</taxon>
        <taxon>Pirellulales</taxon>
        <taxon>Pirellulaceae</taxon>
        <taxon>Rubripirellula</taxon>
    </lineage>
</organism>
<protein>
    <submittedName>
        <fullName evidence="1">Uncharacterized protein</fullName>
    </submittedName>
</protein>
<sequence>MDRALTGSGDADASTLGYNWFTDEVNRMKGVSLGRESFRHG</sequence>
<evidence type="ECO:0000313" key="2">
    <source>
        <dbReference type="Proteomes" id="UP000318288"/>
    </source>
</evidence>
<reference evidence="1 2" key="1">
    <citation type="submission" date="2019-02" db="EMBL/GenBank/DDBJ databases">
        <title>Deep-cultivation of Planctomycetes and their phenomic and genomic characterization uncovers novel biology.</title>
        <authorList>
            <person name="Wiegand S."/>
            <person name="Jogler M."/>
            <person name="Boedeker C."/>
            <person name="Pinto D."/>
            <person name="Vollmers J."/>
            <person name="Rivas-Marin E."/>
            <person name="Kohn T."/>
            <person name="Peeters S.H."/>
            <person name="Heuer A."/>
            <person name="Rast P."/>
            <person name="Oberbeckmann S."/>
            <person name="Bunk B."/>
            <person name="Jeske O."/>
            <person name="Meyerdierks A."/>
            <person name="Storesund J.E."/>
            <person name="Kallscheuer N."/>
            <person name="Luecker S."/>
            <person name="Lage O.M."/>
            <person name="Pohl T."/>
            <person name="Merkel B.J."/>
            <person name="Hornburger P."/>
            <person name="Mueller R.-W."/>
            <person name="Bruemmer F."/>
            <person name="Labrenz M."/>
            <person name="Spormann A.M."/>
            <person name="Op Den Camp H."/>
            <person name="Overmann J."/>
            <person name="Amann R."/>
            <person name="Jetten M.S.M."/>
            <person name="Mascher T."/>
            <person name="Medema M.H."/>
            <person name="Devos D.P."/>
            <person name="Kaster A.-K."/>
            <person name="Ovreas L."/>
            <person name="Rohde M."/>
            <person name="Galperin M.Y."/>
            <person name="Jogler C."/>
        </authorList>
    </citation>
    <scope>NUCLEOTIDE SEQUENCE [LARGE SCALE GENOMIC DNA]</scope>
    <source>
        <strain evidence="1 2">Poly51</strain>
    </source>
</reference>
<dbReference type="EMBL" id="SJPW01000001">
    <property type="protein sequence ID" value="TWU59869.1"/>
    <property type="molecule type" value="Genomic_DNA"/>
</dbReference>